<dbReference type="Proteomes" id="UP001516023">
    <property type="component" value="Unassembled WGS sequence"/>
</dbReference>
<dbReference type="AlphaFoldDB" id="A0ABD3NVR3"/>
<keyword evidence="5" id="KW-1185">Reference proteome</keyword>
<keyword evidence="1" id="KW-0547">Nucleotide-binding</keyword>
<dbReference type="PANTHER" id="PTHR20953:SF3">
    <property type="entry name" value="P-LOOP CONTAINING NUCLEOSIDE TRIPHOSPHATE HYDROLASES SUPERFAMILY PROTEIN"/>
    <property type="match status" value="1"/>
</dbReference>
<dbReference type="PANTHER" id="PTHR20953">
    <property type="entry name" value="KINASE-RELATED"/>
    <property type="match status" value="1"/>
</dbReference>
<dbReference type="GO" id="GO:0005524">
    <property type="term" value="F:ATP binding"/>
    <property type="evidence" value="ECO:0007669"/>
    <property type="project" value="UniProtKB-KW"/>
</dbReference>
<proteinExistence type="predicted"/>
<reference evidence="4 5" key="1">
    <citation type="journal article" date="2020" name="G3 (Bethesda)">
        <title>Improved Reference Genome for Cyclotella cryptica CCMP332, a Model for Cell Wall Morphogenesis, Salinity Adaptation, and Lipid Production in Diatoms (Bacillariophyta).</title>
        <authorList>
            <person name="Roberts W.R."/>
            <person name="Downey K.M."/>
            <person name="Ruck E.C."/>
            <person name="Traller J.C."/>
            <person name="Alverson A.J."/>
        </authorList>
    </citation>
    <scope>NUCLEOTIDE SEQUENCE [LARGE SCALE GENOMIC DNA]</scope>
    <source>
        <strain evidence="4 5">CCMP332</strain>
    </source>
</reference>
<evidence type="ECO:0000259" key="3">
    <source>
        <dbReference type="Pfam" id="PF19568"/>
    </source>
</evidence>
<evidence type="ECO:0000256" key="2">
    <source>
        <dbReference type="ARBA" id="ARBA00022840"/>
    </source>
</evidence>
<dbReference type="InterPro" id="IPR045735">
    <property type="entry name" value="Spore_III_AA_AAA+_ATPase"/>
</dbReference>
<gene>
    <name evidence="4" type="ORF">HJC23_012729</name>
</gene>
<evidence type="ECO:0000313" key="4">
    <source>
        <dbReference type="EMBL" id="KAL3779452.1"/>
    </source>
</evidence>
<organism evidence="4 5">
    <name type="scientific">Cyclotella cryptica</name>
    <dbReference type="NCBI Taxonomy" id="29204"/>
    <lineage>
        <taxon>Eukaryota</taxon>
        <taxon>Sar</taxon>
        <taxon>Stramenopiles</taxon>
        <taxon>Ochrophyta</taxon>
        <taxon>Bacillariophyta</taxon>
        <taxon>Coscinodiscophyceae</taxon>
        <taxon>Thalassiosirophycidae</taxon>
        <taxon>Stephanodiscales</taxon>
        <taxon>Stephanodiscaceae</taxon>
        <taxon>Cyclotella</taxon>
    </lineage>
</organism>
<name>A0ABD3NVR3_9STRA</name>
<comment type="caution">
    <text evidence="4">The sequence shown here is derived from an EMBL/GenBank/DDBJ whole genome shotgun (WGS) entry which is preliminary data.</text>
</comment>
<feature type="domain" description="Stage III sporulation protein AA AAA+ ATPase" evidence="3">
    <location>
        <begin position="374"/>
        <end position="487"/>
    </location>
</feature>
<sequence>MASTEDNILELIGVSGGEISLSLLKERYKKYFGFPIGTPASGKFRDWITSFGSIGIKKGKGSNDIAVYDKRSESLVEPPEERIRSLIRESGGEISLSSLRSRYNEVYNESLECPRRNLRIWIESMNSVKTRRTGSDYFAYEIGVTPRRTAGSLSALNPHSQLIDEFVIISGDNKLVESEGFSIQEENVDDEPKLSNQEIASKLMAYNGGHFKPIQVHQDSKSLLEILPVECTHALCEIGMEHVSDIVYDLGRMPYCWANNERKYFFDDNRVVEYEDIEDIVKSLQEFGDDNRAGIDGQLHRISSIRNNKNSIIGLTIRVGRHVEGNADMIRDLLQETKKSILLLGEVRSPSSIRFSNVLRTTNYLQLTVASFLQPGSGKTTIVREVTNILSLEENVFIVDTSNEIAGDGDVPHHCVGDARRMMVKSLGSQAGVMIECVQNHTPSVMVIDEIGRKREVEAAQTSQNRGVRMIASAHGDLRSLVKNKELRGLIGGLETVTLGDDEAKALQKKSGSQTIKKQMTLRAAAPIFDIIIELKRGRLHEWHVVEDSAKAVDKILSGHKYDIQKRMRCMMSGNIFVEQVKS</sequence>
<dbReference type="EMBL" id="JABMIG020000388">
    <property type="protein sequence ID" value="KAL3779452.1"/>
    <property type="molecule type" value="Genomic_DNA"/>
</dbReference>
<dbReference type="SUPFAM" id="SSF52540">
    <property type="entry name" value="P-loop containing nucleoside triphosphate hydrolases"/>
    <property type="match status" value="1"/>
</dbReference>
<protein>
    <recommendedName>
        <fullName evidence="3">Stage III sporulation protein AA AAA+ ATPase domain-containing protein</fullName>
    </recommendedName>
</protein>
<evidence type="ECO:0000313" key="5">
    <source>
        <dbReference type="Proteomes" id="UP001516023"/>
    </source>
</evidence>
<dbReference type="Pfam" id="PF19568">
    <property type="entry name" value="Spore_III_AA"/>
    <property type="match status" value="1"/>
</dbReference>
<dbReference type="InterPro" id="IPR027417">
    <property type="entry name" value="P-loop_NTPase"/>
</dbReference>
<accession>A0ABD3NVR3</accession>
<dbReference type="Gene3D" id="3.40.50.300">
    <property type="entry name" value="P-loop containing nucleotide triphosphate hydrolases"/>
    <property type="match status" value="1"/>
</dbReference>
<keyword evidence="2" id="KW-0067">ATP-binding</keyword>
<evidence type="ECO:0000256" key="1">
    <source>
        <dbReference type="ARBA" id="ARBA00022741"/>
    </source>
</evidence>